<accession>A0AAE9DAA9</accession>
<sequence length="289" mass="32868">MVKNVKLQFLEVFLIDFVHSTPIALAIFAGLMHVCFAPFKHTFIVLSFLSLGCCLTTFAFSIFEKWIVTKIPTERQRASGRRTFERDETIQTSHRNVWRSPLESLALQVVFSRIVADGWTDFDRTPGTEKSDESWFAVLVEMIDFLDVVMKSAKNSIIKSYTALYCQLYSQVLKNSQKFVRNSLNAVASPTLSVEIERGFILRRHKLSQDVSRLVDGMKRNESYFSMLAASIIGDAVFYGSDCLLAMSKLHSLADKNAPGLLATNLPMVERTRYDKFLSTITRASKRVY</sequence>
<evidence type="ECO:0000313" key="3">
    <source>
        <dbReference type="Proteomes" id="UP000827892"/>
    </source>
</evidence>
<organism evidence="2 3">
    <name type="scientific">Caenorhabditis briggsae</name>
    <dbReference type="NCBI Taxonomy" id="6238"/>
    <lineage>
        <taxon>Eukaryota</taxon>
        <taxon>Metazoa</taxon>
        <taxon>Ecdysozoa</taxon>
        <taxon>Nematoda</taxon>
        <taxon>Chromadorea</taxon>
        <taxon>Rhabditida</taxon>
        <taxon>Rhabditina</taxon>
        <taxon>Rhabditomorpha</taxon>
        <taxon>Rhabditoidea</taxon>
        <taxon>Rhabditidae</taxon>
        <taxon>Peloderinae</taxon>
        <taxon>Caenorhabditis</taxon>
    </lineage>
</organism>
<name>A0AAE9DAA9_CAEBR</name>
<keyword evidence="1" id="KW-0812">Transmembrane</keyword>
<keyword evidence="1" id="KW-1133">Transmembrane helix</keyword>
<evidence type="ECO:0000256" key="1">
    <source>
        <dbReference type="SAM" id="Phobius"/>
    </source>
</evidence>
<feature type="transmembrane region" description="Helical" evidence="1">
    <location>
        <begin position="12"/>
        <end position="31"/>
    </location>
</feature>
<gene>
    <name evidence="2" type="ORF">L3Y34_000780</name>
</gene>
<keyword evidence="1" id="KW-0472">Membrane</keyword>
<protein>
    <submittedName>
        <fullName evidence="2">Uncharacterized protein</fullName>
    </submittedName>
</protein>
<reference evidence="2 3" key="1">
    <citation type="submission" date="2022-05" db="EMBL/GenBank/DDBJ databases">
        <title>Chromosome-level reference genomes for two strains of Caenorhabditis briggsae: an improved platform for comparative genomics.</title>
        <authorList>
            <person name="Stevens L."/>
            <person name="Andersen E.C."/>
        </authorList>
    </citation>
    <scope>NUCLEOTIDE SEQUENCE [LARGE SCALE GENOMIC DNA]</scope>
    <source>
        <strain evidence="2">QX1410_ONT</strain>
        <tissue evidence="2">Whole-organism</tissue>
    </source>
</reference>
<evidence type="ECO:0000313" key="2">
    <source>
        <dbReference type="EMBL" id="ULT99725.1"/>
    </source>
</evidence>
<dbReference type="EMBL" id="CP090893">
    <property type="protein sequence ID" value="ULT99725.1"/>
    <property type="molecule type" value="Genomic_DNA"/>
</dbReference>
<feature type="transmembrane region" description="Helical" evidence="1">
    <location>
        <begin position="43"/>
        <end position="63"/>
    </location>
</feature>
<dbReference type="Proteomes" id="UP000827892">
    <property type="component" value="Chromosome III"/>
</dbReference>
<dbReference type="AlphaFoldDB" id="A0AAE9DAA9"/>
<proteinExistence type="predicted"/>